<dbReference type="EMBL" id="CP136051">
    <property type="protein sequence ID" value="WOK08343.1"/>
    <property type="molecule type" value="Genomic_DNA"/>
</dbReference>
<evidence type="ECO:0000313" key="2">
    <source>
        <dbReference type="EMBL" id="WOK08343.1"/>
    </source>
</evidence>
<protein>
    <submittedName>
        <fullName evidence="2">Uncharacterized protein</fullName>
    </submittedName>
</protein>
<feature type="region of interest" description="Disordered" evidence="1">
    <location>
        <begin position="1"/>
        <end position="70"/>
    </location>
</feature>
<dbReference type="RefSeq" id="WP_317490985.1">
    <property type="nucleotide sequence ID" value="NZ_CP136051.1"/>
</dbReference>
<name>A0ABZ0ITH4_9BACT</name>
<dbReference type="Proteomes" id="UP001302349">
    <property type="component" value="Chromosome"/>
</dbReference>
<evidence type="ECO:0000256" key="1">
    <source>
        <dbReference type="SAM" id="MobiDB-lite"/>
    </source>
</evidence>
<sequence>MMNYSHSTDYSQPSEEGYSSYEKEIKQQDDQAANGLKSSENSFIKSQKESDSILSRFETPLVIKPNNKKH</sequence>
<keyword evidence="3" id="KW-1185">Reference proteome</keyword>
<feature type="compositionally biased region" description="Polar residues" evidence="1">
    <location>
        <begin position="1"/>
        <end position="14"/>
    </location>
</feature>
<evidence type="ECO:0000313" key="3">
    <source>
        <dbReference type="Proteomes" id="UP001302349"/>
    </source>
</evidence>
<reference evidence="2 3" key="1">
    <citation type="journal article" date="2023" name="Microbiol. Resour. Announc.">
        <title>Complete Genome Sequence of Imperialibacter roseus strain P4T.</title>
        <authorList>
            <person name="Tizabi D.R."/>
            <person name="Bachvaroff T."/>
            <person name="Hill R.T."/>
        </authorList>
    </citation>
    <scope>NUCLEOTIDE SEQUENCE [LARGE SCALE GENOMIC DNA]</scope>
    <source>
        <strain evidence="2 3">P4T</strain>
    </source>
</reference>
<feature type="compositionally biased region" description="Polar residues" evidence="1">
    <location>
        <begin position="36"/>
        <end position="45"/>
    </location>
</feature>
<gene>
    <name evidence="2" type="ORF">RT717_06790</name>
</gene>
<proteinExistence type="predicted"/>
<accession>A0ABZ0ITH4</accession>
<organism evidence="2 3">
    <name type="scientific">Imperialibacter roseus</name>
    <dbReference type="NCBI Taxonomy" id="1324217"/>
    <lineage>
        <taxon>Bacteria</taxon>
        <taxon>Pseudomonadati</taxon>
        <taxon>Bacteroidota</taxon>
        <taxon>Cytophagia</taxon>
        <taxon>Cytophagales</taxon>
        <taxon>Flammeovirgaceae</taxon>
        <taxon>Imperialibacter</taxon>
    </lineage>
</organism>